<proteinExistence type="predicted"/>
<reference evidence="1" key="1">
    <citation type="journal article" date="2023" name="Mol. Phylogenet. Evol.">
        <title>Genome-scale phylogeny and comparative genomics of the fungal order Sordariales.</title>
        <authorList>
            <person name="Hensen N."/>
            <person name="Bonometti L."/>
            <person name="Westerberg I."/>
            <person name="Brannstrom I.O."/>
            <person name="Guillou S."/>
            <person name="Cros-Aarteil S."/>
            <person name="Calhoun S."/>
            <person name="Haridas S."/>
            <person name="Kuo A."/>
            <person name="Mondo S."/>
            <person name="Pangilinan J."/>
            <person name="Riley R."/>
            <person name="LaButti K."/>
            <person name="Andreopoulos B."/>
            <person name="Lipzen A."/>
            <person name="Chen C."/>
            <person name="Yan M."/>
            <person name="Daum C."/>
            <person name="Ng V."/>
            <person name="Clum A."/>
            <person name="Steindorff A."/>
            <person name="Ohm R.A."/>
            <person name="Martin F."/>
            <person name="Silar P."/>
            <person name="Natvig D.O."/>
            <person name="Lalanne C."/>
            <person name="Gautier V."/>
            <person name="Ament-Velasquez S.L."/>
            <person name="Kruys A."/>
            <person name="Hutchinson M.I."/>
            <person name="Powell A.J."/>
            <person name="Barry K."/>
            <person name="Miller A.N."/>
            <person name="Grigoriev I.V."/>
            <person name="Debuchy R."/>
            <person name="Gladieux P."/>
            <person name="Hiltunen Thoren M."/>
            <person name="Johannesson H."/>
        </authorList>
    </citation>
    <scope>NUCLEOTIDE SEQUENCE</scope>
    <source>
        <strain evidence="1">CBS 958.72</strain>
    </source>
</reference>
<reference evidence="1" key="2">
    <citation type="submission" date="2023-06" db="EMBL/GenBank/DDBJ databases">
        <authorList>
            <consortium name="Lawrence Berkeley National Laboratory"/>
            <person name="Haridas S."/>
            <person name="Hensen N."/>
            <person name="Bonometti L."/>
            <person name="Westerberg I."/>
            <person name="Brannstrom I.O."/>
            <person name="Guillou S."/>
            <person name="Cros-Aarteil S."/>
            <person name="Calhoun S."/>
            <person name="Kuo A."/>
            <person name="Mondo S."/>
            <person name="Pangilinan J."/>
            <person name="Riley R."/>
            <person name="Labutti K."/>
            <person name="Andreopoulos B."/>
            <person name="Lipzen A."/>
            <person name="Chen C."/>
            <person name="Yanf M."/>
            <person name="Daum C."/>
            <person name="Ng V."/>
            <person name="Clum A."/>
            <person name="Steindorff A."/>
            <person name="Ohm R."/>
            <person name="Martin F."/>
            <person name="Silar P."/>
            <person name="Natvig D."/>
            <person name="Lalanne C."/>
            <person name="Gautier V."/>
            <person name="Ament-Velasquez S.L."/>
            <person name="Kruys A."/>
            <person name="Hutchinson M.I."/>
            <person name="Powell A.J."/>
            <person name="Barry K."/>
            <person name="Miller A.N."/>
            <person name="Grigoriev I.V."/>
            <person name="Debuchy R."/>
            <person name="Gladieux P."/>
            <person name="Thoren M.H."/>
            <person name="Johannesson H."/>
        </authorList>
    </citation>
    <scope>NUCLEOTIDE SEQUENCE</scope>
    <source>
        <strain evidence="1">CBS 958.72</strain>
    </source>
</reference>
<accession>A0AAE0NEY6</accession>
<gene>
    <name evidence="1" type="ORF">B0T24DRAFT_187505</name>
</gene>
<dbReference type="Proteomes" id="UP001287356">
    <property type="component" value="Unassembled WGS sequence"/>
</dbReference>
<dbReference type="EMBL" id="JAULSN010000002">
    <property type="protein sequence ID" value="KAK3380252.1"/>
    <property type="molecule type" value="Genomic_DNA"/>
</dbReference>
<evidence type="ECO:0000313" key="2">
    <source>
        <dbReference type="Proteomes" id="UP001287356"/>
    </source>
</evidence>
<name>A0AAE0NEY6_9PEZI</name>
<organism evidence="1 2">
    <name type="scientific">Lasiosphaeria ovina</name>
    <dbReference type="NCBI Taxonomy" id="92902"/>
    <lineage>
        <taxon>Eukaryota</taxon>
        <taxon>Fungi</taxon>
        <taxon>Dikarya</taxon>
        <taxon>Ascomycota</taxon>
        <taxon>Pezizomycotina</taxon>
        <taxon>Sordariomycetes</taxon>
        <taxon>Sordariomycetidae</taxon>
        <taxon>Sordariales</taxon>
        <taxon>Lasiosphaeriaceae</taxon>
        <taxon>Lasiosphaeria</taxon>
    </lineage>
</organism>
<dbReference type="AlphaFoldDB" id="A0AAE0NEY6"/>
<sequence length="198" mass="22318">MSEVVGSDKLFSFHTRGLPGDRCLQCFPSCSHPAHGPFSTPVQYPADIASRSQSAFLRQHRRGGFRSRPTQVSRLFYGAPLPRRYILVYVVASFCATEGTPVETQAPARTHARITQARPPSHAPRIGSSRWVGAVRGNVLEICGRGPNTDRDRGSRERGRCFVCLNRDARPQKDIYIYTRILYSVRMCVHVQYDTHRS</sequence>
<evidence type="ECO:0000313" key="1">
    <source>
        <dbReference type="EMBL" id="KAK3380252.1"/>
    </source>
</evidence>
<keyword evidence="2" id="KW-1185">Reference proteome</keyword>
<protein>
    <submittedName>
        <fullName evidence="1">Uncharacterized protein</fullName>
    </submittedName>
</protein>
<comment type="caution">
    <text evidence="1">The sequence shown here is derived from an EMBL/GenBank/DDBJ whole genome shotgun (WGS) entry which is preliminary data.</text>
</comment>